<dbReference type="RefSeq" id="WP_321550183.1">
    <property type="nucleotide sequence ID" value="NZ_JAXIVS010000015.1"/>
</dbReference>
<keyword evidence="1" id="KW-0732">Signal</keyword>
<dbReference type="EMBL" id="JAXIVS010000015">
    <property type="protein sequence ID" value="MDY7231466.1"/>
    <property type="molecule type" value="Genomic_DNA"/>
</dbReference>
<protein>
    <submittedName>
        <fullName evidence="2">Uncharacterized protein</fullName>
    </submittedName>
</protein>
<feature type="signal peptide" evidence="1">
    <location>
        <begin position="1"/>
        <end position="26"/>
    </location>
</feature>
<accession>A0ABU5HDX4</accession>
<proteinExistence type="predicted"/>
<evidence type="ECO:0000256" key="1">
    <source>
        <dbReference type="SAM" id="SignalP"/>
    </source>
</evidence>
<gene>
    <name evidence="2" type="ORF">SYV04_34055</name>
</gene>
<name>A0ABU5HDX4_9BACT</name>
<evidence type="ECO:0000313" key="3">
    <source>
        <dbReference type="Proteomes" id="UP001291309"/>
    </source>
</evidence>
<keyword evidence="3" id="KW-1185">Reference proteome</keyword>
<dbReference type="Proteomes" id="UP001291309">
    <property type="component" value="Unassembled WGS sequence"/>
</dbReference>
<reference evidence="2 3" key="1">
    <citation type="submission" date="2023-12" db="EMBL/GenBank/DDBJ databases">
        <title>the genome sequence of Hyalangium sp. s54d21.</title>
        <authorList>
            <person name="Zhang X."/>
        </authorList>
    </citation>
    <scope>NUCLEOTIDE SEQUENCE [LARGE SCALE GENOMIC DNA]</scope>
    <source>
        <strain evidence="3">s54d21</strain>
    </source>
</reference>
<feature type="chain" id="PRO_5045333118" evidence="1">
    <location>
        <begin position="27"/>
        <end position="360"/>
    </location>
</feature>
<organism evidence="2 3">
    <name type="scientific">Hyalangium rubrum</name>
    <dbReference type="NCBI Taxonomy" id="3103134"/>
    <lineage>
        <taxon>Bacteria</taxon>
        <taxon>Pseudomonadati</taxon>
        <taxon>Myxococcota</taxon>
        <taxon>Myxococcia</taxon>
        <taxon>Myxococcales</taxon>
        <taxon>Cystobacterineae</taxon>
        <taxon>Archangiaceae</taxon>
        <taxon>Hyalangium</taxon>
    </lineage>
</organism>
<sequence>MSNPAMKTLRSAAIVAAALTAPVALAGAEDTGDVACGSTAAGWNVPNGGLVLSRGGGGGPIAAVLDAVGEYRTHSMFSHGPGGDVTHETMYTPGTNGWPTYCSTPVKAGELTSGFPGAGRINQGAIYQYLYGGGGALQYLAYQRSRSTAGYDTKGEAVSNWLLNSMPTVAATSKQDGGQSFRRYLGPNGAPLNYTLYQYRDLETVHIGGAGWNNGMVCSTMIAHAQYKAGFGAVEPKIYGHSTLVTAGNSLYSSVENECNSGLGFWGGVGSSISCFENICDDAGRQVRNCMSAGRCDTDSGTVWNNIANDGNTVARSISPDRLGGWSGHPYTGPGVSVWAYDSSNTIQWNSGGNVYGCWF</sequence>
<comment type="caution">
    <text evidence="2">The sequence shown here is derived from an EMBL/GenBank/DDBJ whole genome shotgun (WGS) entry which is preliminary data.</text>
</comment>
<evidence type="ECO:0000313" key="2">
    <source>
        <dbReference type="EMBL" id="MDY7231466.1"/>
    </source>
</evidence>